<dbReference type="VEuPathDB" id="PlasmoDB:PGSY75_1016000"/>
<name>A0A151LL04_9APIC</name>
<dbReference type="Proteomes" id="UP000076004">
    <property type="component" value="Unassembled WGS sequence"/>
</dbReference>
<dbReference type="AlphaFoldDB" id="A0A151LL04"/>
<sequence length="454" mass="53880">MRSKSIRKERNSGETLEDNIDEINYCIKVIPKDKRNSKGNGAIRLSTSHMNRGKNYNYYNQHNNVNNINDFETECRNYIEDVLKIDEYVKLPNSINNEQDKIKWKKAHSLRNRMKEYDLITRTRLYQSNSVNNKAKLNRERYIILNKIPRYREAFPSIMNNTSTDKIKEDIIRTYLKTHAAYLLSQSKKNSNLSLKNIGRRNTYFSFRKKSDDSNNSLINYNKHMNNKSKSVEHSNGPNLKKKDRSYNLWKRITVDDIKNTHFTPTEKQYLKDYNIFLNDAFNNFKINQNNNKSQLNRKNQKNITNYDMINNKIYGHIKNNANNNLYINDQKREDAYIINPSPNNIITSPNAEQYPYFNNYSYSDKSKNLNAYNTEGKRNTYTNDVKRNTNYQHSNKSNYSDESLNMFSNSSTSIYEKYNLKDKNFVLKRDRFALLGKIKNNKEIEVKLVLNKV</sequence>
<dbReference type="KEGG" id="pgab:PGSY75_1016000"/>
<evidence type="ECO:0000313" key="2">
    <source>
        <dbReference type="Proteomes" id="UP000076004"/>
    </source>
</evidence>
<organism evidence="1 2">
    <name type="scientific">Plasmodium gaboni</name>
    <dbReference type="NCBI Taxonomy" id="647221"/>
    <lineage>
        <taxon>Eukaryota</taxon>
        <taxon>Sar</taxon>
        <taxon>Alveolata</taxon>
        <taxon>Apicomplexa</taxon>
        <taxon>Aconoidasida</taxon>
        <taxon>Haemosporida</taxon>
        <taxon>Plasmodiidae</taxon>
        <taxon>Plasmodium</taxon>
        <taxon>Plasmodium (Laverania)</taxon>
    </lineage>
</organism>
<protein>
    <submittedName>
        <fullName evidence="1">Uncharacterized protein</fullName>
    </submittedName>
</protein>
<evidence type="ECO:0000313" key="1">
    <source>
        <dbReference type="EMBL" id="KYN99539.1"/>
    </source>
</evidence>
<dbReference type="RefSeq" id="XP_018641546.1">
    <property type="nucleotide sequence ID" value="XM_018785929.1"/>
</dbReference>
<proteinExistence type="predicted"/>
<dbReference type="EMBL" id="LVLB01000011">
    <property type="protein sequence ID" value="KYN99539.1"/>
    <property type="molecule type" value="Genomic_DNA"/>
</dbReference>
<reference evidence="1 2" key="1">
    <citation type="journal article" date="2016" name="Nat. Commun.">
        <title>Genomes of cryptic chimpanzee Plasmodium species reveal key evolutionary events leading to human malaria.</title>
        <authorList>
            <person name="Sundararaman S.A."/>
            <person name="Plenderleith L.J."/>
            <person name="Liu W."/>
            <person name="Loy D.E."/>
            <person name="Learn G.H."/>
            <person name="Li Y."/>
            <person name="Shaw K.S."/>
            <person name="Ayouba A."/>
            <person name="Peeters M."/>
            <person name="Speede S."/>
            <person name="Shaw G.M."/>
            <person name="Bushman F.D."/>
            <person name="Brisson D."/>
            <person name="Rayner J.C."/>
            <person name="Sharp P.M."/>
            <person name="Hahn B.H."/>
        </authorList>
    </citation>
    <scope>NUCLEOTIDE SEQUENCE [LARGE SCALE GENOMIC DNA]</scope>
    <source>
        <strain evidence="1 2">SY75</strain>
    </source>
</reference>
<gene>
    <name evidence="1" type="ORF">PGSY75_1016000</name>
</gene>
<accession>A0A151LL04</accession>
<comment type="caution">
    <text evidence="1">The sequence shown here is derived from an EMBL/GenBank/DDBJ whole genome shotgun (WGS) entry which is preliminary data.</text>
</comment>
<dbReference type="VEuPathDB" id="PlasmoDB:PGABG01_1013900"/>
<dbReference type="GeneID" id="29776527"/>